<comment type="caution">
    <text evidence="1">The sequence shown here is derived from an EMBL/GenBank/DDBJ whole genome shotgun (WGS) entry which is preliminary data.</text>
</comment>
<accession>A0A3S3ZIG1</accession>
<gene>
    <name evidence="1" type="ORF">EF834_13680</name>
</gene>
<protein>
    <submittedName>
        <fullName evidence="1">Uncharacterized protein</fullName>
    </submittedName>
</protein>
<keyword evidence="2" id="KW-1185">Reference proteome</keyword>
<name>A0A3S3ZIG1_9NOCA</name>
<dbReference type="EMBL" id="RKLN01000005">
    <property type="protein sequence ID" value="RVW01490.1"/>
    <property type="molecule type" value="Genomic_DNA"/>
</dbReference>
<sequence length="96" mass="10372">MGTTDSVKELADALVADGRYFQPIGGWDSALATYHAGEYQLTVVDAFEEAAEKGLPMQEEFQRAAVDLIIDRPGADEIDVENLTIALDQIRAADSA</sequence>
<dbReference type="AlphaFoldDB" id="A0A3S3ZIG1"/>
<organism evidence="1 2">
    <name type="scientific">Rhodococcus spongiicola</name>
    <dbReference type="NCBI Taxonomy" id="2487352"/>
    <lineage>
        <taxon>Bacteria</taxon>
        <taxon>Bacillati</taxon>
        <taxon>Actinomycetota</taxon>
        <taxon>Actinomycetes</taxon>
        <taxon>Mycobacteriales</taxon>
        <taxon>Nocardiaceae</taxon>
        <taxon>Rhodococcus</taxon>
    </lineage>
</organism>
<reference evidence="1 2" key="1">
    <citation type="submission" date="2018-11" db="EMBL/GenBank/DDBJ databases">
        <title>Rhodococcus spongicola sp. nov. and Rhodococcus xishaensis sp. nov. from marine sponges.</title>
        <authorList>
            <person name="Li L."/>
            <person name="Lin H.W."/>
        </authorList>
    </citation>
    <scope>NUCLEOTIDE SEQUENCE [LARGE SCALE GENOMIC DNA]</scope>
    <source>
        <strain evidence="1 2">LHW50502</strain>
    </source>
</reference>
<dbReference type="Proteomes" id="UP000284333">
    <property type="component" value="Unassembled WGS sequence"/>
</dbReference>
<proteinExistence type="predicted"/>
<dbReference type="RefSeq" id="WP_127947788.1">
    <property type="nucleotide sequence ID" value="NZ_RKLN01000005.1"/>
</dbReference>
<evidence type="ECO:0000313" key="1">
    <source>
        <dbReference type="EMBL" id="RVW01490.1"/>
    </source>
</evidence>
<evidence type="ECO:0000313" key="2">
    <source>
        <dbReference type="Proteomes" id="UP000284333"/>
    </source>
</evidence>